<sequence length="386" mass="43578">MLKAQSRSLLLKKAAYPVAWRRNWADTSNITGVNAFMAKGDIRTESVSVLPKTQYGGITHVTLLCGETIIGKMGAKYVKSLMSSSRVPVDTQRIFVDQGDEYFNSVLRNRAAIHVDIVHDAQHKKQSLKMCNDLDLYVFLTNLRTFPGFNCRFPDVDIQLIAQNNKGNYAELEYSPVEGVVEGLRVVVSSDIERFLRFAFREVMAKKRQKVTLVHKSSEWPKTEGVLLDMAHHLQKTEFPDIKLEPMELDKCVARLIVDPQYFDVLVTSDLYGTFMATICSAICGGANLFSSTEIGEHHAVFKPLQTKLSLTNYKVLSPYGIVSTCVDLMHHLGHDDCANALWREMIRTMNEGIKTVDFKGTDRGEYVICNIMNKLLCNMFTGMKD</sequence>
<dbReference type="Proteomes" id="UP000001070">
    <property type="component" value="Unassembled WGS sequence"/>
</dbReference>
<keyword evidence="2" id="KW-0816">Tricarboxylic acid cycle</keyword>
<dbReference type="GO" id="GO:0006099">
    <property type="term" value="P:tricarboxylic acid cycle"/>
    <property type="evidence" value="ECO:0007669"/>
    <property type="project" value="UniProtKB-KW"/>
</dbReference>
<dbReference type="eggNOG" id="KOG0784">
    <property type="taxonomic scope" value="Eukaryota"/>
</dbReference>
<evidence type="ECO:0000256" key="1">
    <source>
        <dbReference type="ARBA" id="ARBA00007769"/>
    </source>
</evidence>
<dbReference type="PANTHER" id="PTHR11835">
    <property type="entry name" value="DECARBOXYLATING DEHYDROGENASES-ISOCITRATE, ISOPROPYLMALATE, TARTRATE"/>
    <property type="match status" value="1"/>
</dbReference>
<evidence type="ECO:0000256" key="2">
    <source>
        <dbReference type="ARBA" id="ARBA00022532"/>
    </source>
</evidence>
<dbReference type="SMR" id="B4J462"/>
<reference evidence="4 5" key="1">
    <citation type="journal article" date="2007" name="Nature">
        <title>Evolution of genes and genomes on the Drosophila phylogeny.</title>
        <authorList>
            <consortium name="Drosophila 12 Genomes Consortium"/>
            <person name="Clark A.G."/>
            <person name="Eisen M.B."/>
            <person name="Smith D.R."/>
            <person name="Bergman C.M."/>
            <person name="Oliver B."/>
            <person name="Markow T.A."/>
            <person name="Kaufman T.C."/>
            <person name="Kellis M."/>
            <person name="Gelbart W."/>
            <person name="Iyer V.N."/>
            <person name="Pollard D.A."/>
            <person name="Sackton T.B."/>
            <person name="Larracuente A.M."/>
            <person name="Singh N.D."/>
            <person name="Abad J.P."/>
            <person name="Abt D.N."/>
            <person name="Adryan B."/>
            <person name="Aguade M."/>
            <person name="Akashi H."/>
            <person name="Anderson W.W."/>
            <person name="Aquadro C.F."/>
            <person name="Ardell D.H."/>
            <person name="Arguello R."/>
            <person name="Artieri C.G."/>
            <person name="Barbash D.A."/>
            <person name="Barker D."/>
            <person name="Barsanti P."/>
            <person name="Batterham P."/>
            <person name="Batzoglou S."/>
            <person name="Begun D."/>
            <person name="Bhutkar A."/>
            <person name="Blanco E."/>
            <person name="Bosak S.A."/>
            <person name="Bradley R.K."/>
            <person name="Brand A.D."/>
            <person name="Brent M.R."/>
            <person name="Brooks A.N."/>
            <person name="Brown R.H."/>
            <person name="Butlin R.K."/>
            <person name="Caggese C."/>
            <person name="Calvi B.R."/>
            <person name="Bernardo de Carvalho A."/>
            <person name="Caspi A."/>
            <person name="Castrezana S."/>
            <person name="Celniker S.E."/>
            <person name="Chang J.L."/>
            <person name="Chapple C."/>
            <person name="Chatterji S."/>
            <person name="Chinwalla A."/>
            <person name="Civetta A."/>
            <person name="Clifton S.W."/>
            <person name="Comeron J.M."/>
            <person name="Costello J.C."/>
            <person name="Coyne J.A."/>
            <person name="Daub J."/>
            <person name="David R.G."/>
            <person name="Delcher A.L."/>
            <person name="Delehaunty K."/>
            <person name="Do C.B."/>
            <person name="Ebling H."/>
            <person name="Edwards K."/>
            <person name="Eickbush T."/>
            <person name="Evans J.D."/>
            <person name="Filipski A."/>
            <person name="Findeiss S."/>
            <person name="Freyhult E."/>
            <person name="Fulton L."/>
            <person name="Fulton R."/>
            <person name="Garcia A.C."/>
            <person name="Gardiner A."/>
            <person name="Garfield D.A."/>
            <person name="Garvin B.E."/>
            <person name="Gibson G."/>
            <person name="Gilbert D."/>
            <person name="Gnerre S."/>
            <person name="Godfrey J."/>
            <person name="Good R."/>
            <person name="Gotea V."/>
            <person name="Gravely B."/>
            <person name="Greenberg A.J."/>
            <person name="Griffiths-Jones S."/>
            <person name="Gross S."/>
            <person name="Guigo R."/>
            <person name="Gustafson E.A."/>
            <person name="Haerty W."/>
            <person name="Hahn M.W."/>
            <person name="Halligan D.L."/>
            <person name="Halpern A.L."/>
            <person name="Halter G.M."/>
            <person name="Han M.V."/>
            <person name="Heger A."/>
            <person name="Hillier L."/>
            <person name="Hinrichs A.S."/>
            <person name="Holmes I."/>
            <person name="Hoskins R.A."/>
            <person name="Hubisz M.J."/>
            <person name="Hultmark D."/>
            <person name="Huntley M.A."/>
            <person name="Jaffe D.B."/>
            <person name="Jagadeeshan S."/>
            <person name="Jeck W.R."/>
            <person name="Johnson J."/>
            <person name="Jones C.D."/>
            <person name="Jordan W.C."/>
            <person name="Karpen G.H."/>
            <person name="Kataoka E."/>
            <person name="Keightley P.D."/>
            <person name="Kheradpour P."/>
            <person name="Kirkness E.F."/>
            <person name="Koerich L.B."/>
            <person name="Kristiansen K."/>
            <person name="Kudrna D."/>
            <person name="Kulathinal R.J."/>
            <person name="Kumar S."/>
            <person name="Kwok R."/>
            <person name="Lander E."/>
            <person name="Langley C.H."/>
            <person name="Lapoint R."/>
            <person name="Lazzaro B.P."/>
            <person name="Lee S.J."/>
            <person name="Levesque L."/>
            <person name="Li R."/>
            <person name="Lin C.F."/>
            <person name="Lin M.F."/>
            <person name="Lindblad-Toh K."/>
            <person name="Llopart A."/>
            <person name="Long M."/>
            <person name="Low L."/>
            <person name="Lozovsky E."/>
            <person name="Lu J."/>
            <person name="Luo M."/>
            <person name="Machado C.A."/>
            <person name="Makalowski W."/>
            <person name="Marzo M."/>
            <person name="Matsuda M."/>
            <person name="Matzkin L."/>
            <person name="McAllister B."/>
            <person name="McBride C.S."/>
            <person name="McKernan B."/>
            <person name="McKernan K."/>
            <person name="Mendez-Lago M."/>
            <person name="Minx P."/>
            <person name="Mollenhauer M.U."/>
            <person name="Montooth K."/>
            <person name="Mount S.M."/>
            <person name="Mu X."/>
            <person name="Myers E."/>
            <person name="Negre B."/>
            <person name="Newfeld S."/>
            <person name="Nielsen R."/>
            <person name="Noor M.A."/>
            <person name="O'Grady P."/>
            <person name="Pachter L."/>
            <person name="Papaceit M."/>
            <person name="Parisi M.J."/>
            <person name="Parisi M."/>
            <person name="Parts L."/>
            <person name="Pedersen J.S."/>
            <person name="Pesole G."/>
            <person name="Phillippy A.M."/>
            <person name="Ponting C.P."/>
            <person name="Pop M."/>
            <person name="Porcelli D."/>
            <person name="Powell J.R."/>
            <person name="Prohaska S."/>
            <person name="Pruitt K."/>
            <person name="Puig M."/>
            <person name="Quesneville H."/>
            <person name="Ram K.R."/>
            <person name="Rand D."/>
            <person name="Rasmussen M.D."/>
            <person name="Reed L.K."/>
            <person name="Reenan R."/>
            <person name="Reily A."/>
            <person name="Remington K.A."/>
            <person name="Rieger T.T."/>
            <person name="Ritchie M.G."/>
            <person name="Robin C."/>
            <person name="Rogers Y.H."/>
            <person name="Rohde C."/>
            <person name="Rozas J."/>
            <person name="Rubenfield M.J."/>
            <person name="Ruiz A."/>
            <person name="Russo S."/>
            <person name="Salzberg S.L."/>
            <person name="Sanchez-Gracia A."/>
            <person name="Saranga D.J."/>
            <person name="Sato H."/>
            <person name="Schaeffer S.W."/>
            <person name="Schatz M.C."/>
            <person name="Schlenke T."/>
            <person name="Schwartz R."/>
            <person name="Segarra C."/>
            <person name="Singh R.S."/>
            <person name="Sirot L."/>
            <person name="Sirota M."/>
            <person name="Sisneros N.B."/>
            <person name="Smith C.D."/>
            <person name="Smith T.F."/>
            <person name="Spieth J."/>
            <person name="Stage D.E."/>
            <person name="Stark A."/>
            <person name="Stephan W."/>
            <person name="Strausberg R.L."/>
            <person name="Strempel S."/>
            <person name="Sturgill D."/>
            <person name="Sutton G."/>
            <person name="Sutton G.G."/>
            <person name="Tao W."/>
            <person name="Teichmann S."/>
            <person name="Tobari Y.N."/>
            <person name="Tomimura Y."/>
            <person name="Tsolas J.M."/>
            <person name="Valente V.L."/>
            <person name="Venter E."/>
            <person name="Venter J.C."/>
            <person name="Vicario S."/>
            <person name="Vieira F.G."/>
            <person name="Vilella A.J."/>
            <person name="Villasante A."/>
            <person name="Walenz B."/>
            <person name="Wang J."/>
            <person name="Wasserman M."/>
            <person name="Watts T."/>
            <person name="Wilson D."/>
            <person name="Wilson R.K."/>
            <person name="Wing R.A."/>
            <person name="Wolfner M.F."/>
            <person name="Wong A."/>
            <person name="Wong G.K."/>
            <person name="Wu C.I."/>
            <person name="Wu G."/>
            <person name="Yamamoto D."/>
            <person name="Yang H.P."/>
            <person name="Yang S.P."/>
            <person name="Yorke J.A."/>
            <person name="Yoshida K."/>
            <person name="Zdobnov E."/>
            <person name="Zhang P."/>
            <person name="Zhang Y."/>
            <person name="Zimin A.V."/>
            <person name="Baldwin J."/>
            <person name="Abdouelleil A."/>
            <person name="Abdulkadir J."/>
            <person name="Abebe A."/>
            <person name="Abera B."/>
            <person name="Abreu J."/>
            <person name="Acer S.C."/>
            <person name="Aftuck L."/>
            <person name="Alexander A."/>
            <person name="An P."/>
            <person name="Anderson E."/>
            <person name="Anderson S."/>
            <person name="Arachi H."/>
            <person name="Azer M."/>
            <person name="Bachantsang P."/>
            <person name="Barry A."/>
            <person name="Bayul T."/>
            <person name="Berlin A."/>
            <person name="Bessette D."/>
            <person name="Bloom T."/>
            <person name="Blye J."/>
            <person name="Boguslavskiy L."/>
            <person name="Bonnet C."/>
            <person name="Boukhgalter B."/>
            <person name="Bourzgui I."/>
            <person name="Brown A."/>
            <person name="Cahill P."/>
            <person name="Channer S."/>
            <person name="Cheshatsang Y."/>
            <person name="Chuda L."/>
            <person name="Citroen M."/>
            <person name="Collymore A."/>
            <person name="Cooke P."/>
            <person name="Costello M."/>
            <person name="D'Aco K."/>
            <person name="Daza R."/>
            <person name="De Haan G."/>
            <person name="DeGray S."/>
            <person name="DeMaso C."/>
            <person name="Dhargay N."/>
            <person name="Dooley K."/>
            <person name="Dooley E."/>
            <person name="Doricent M."/>
            <person name="Dorje P."/>
            <person name="Dorjee K."/>
            <person name="Dupes A."/>
            <person name="Elong R."/>
            <person name="Falk J."/>
            <person name="Farina A."/>
            <person name="Faro S."/>
            <person name="Ferguson D."/>
            <person name="Fisher S."/>
            <person name="Foley C.D."/>
            <person name="Franke A."/>
            <person name="Friedrich D."/>
            <person name="Gadbois L."/>
            <person name="Gearin G."/>
            <person name="Gearin C.R."/>
            <person name="Giannoukos G."/>
            <person name="Goode T."/>
            <person name="Graham J."/>
            <person name="Grandbois E."/>
            <person name="Grewal S."/>
            <person name="Gyaltsen K."/>
            <person name="Hafez N."/>
            <person name="Hagos B."/>
            <person name="Hall J."/>
            <person name="Henson C."/>
            <person name="Hollinger A."/>
            <person name="Honan T."/>
            <person name="Huard M.D."/>
            <person name="Hughes L."/>
            <person name="Hurhula B."/>
            <person name="Husby M.E."/>
            <person name="Kamat A."/>
            <person name="Kanga B."/>
            <person name="Kashin S."/>
            <person name="Khazanovich D."/>
            <person name="Kisner P."/>
            <person name="Lance K."/>
            <person name="Lara M."/>
            <person name="Lee W."/>
            <person name="Lennon N."/>
            <person name="Letendre F."/>
            <person name="LeVine R."/>
            <person name="Lipovsky A."/>
            <person name="Liu X."/>
            <person name="Liu J."/>
            <person name="Liu S."/>
            <person name="Lokyitsang T."/>
            <person name="Lokyitsang Y."/>
            <person name="Lubonja R."/>
            <person name="Lui A."/>
            <person name="MacDonald P."/>
            <person name="Magnisalis V."/>
            <person name="Maru K."/>
            <person name="Matthews C."/>
            <person name="McCusker W."/>
            <person name="McDonough S."/>
            <person name="Mehta T."/>
            <person name="Meldrim J."/>
            <person name="Meneus L."/>
            <person name="Mihai O."/>
            <person name="Mihalev A."/>
            <person name="Mihova T."/>
            <person name="Mittelman R."/>
            <person name="Mlenga V."/>
            <person name="Montmayeur A."/>
            <person name="Mulrain L."/>
            <person name="Navidi A."/>
            <person name="Naylor J."/>
            <person name="Negash T."/>
            <person name="Nguyen T."/>
            <person name="Nguyen N."/>
            <person name="Nicol R."/>
            <person name="Norbu C."/>
            <person name="Norbu N."/>
            <person name="Novod N."/>
            <person name="O'Neill B."/>
            <person name="Osman S."/>
            <person name="Markiewicz E."/>
            <person name="Oyono O.L."/>
            <person name="Patti C."/>
            <person name="Phunkhang P."/>
            <person name="Pierre F."/>
            <person name="Priest M."/>
            <person name="Raghuraman S."/>
            <person name="Rege F."/>
            <person name="Reyes R."/>
            <person name="Rise C."/>
            <person name="Rogov P."/>
            <person name="Ross K."/>
            <person name="Ryan E."/>
            <person name="Settipalli S."/>
            <person name="Shea T."/>
            <person name="Sherpa N."/>
            <person name="Shi L."/>
            <person name="Shih D."/>
            <person name="Sparrow T."/>
            <person name="Spaulding J."/>
            <person name="Stalker J."/>
            <person name="Stange-Thomann N."/>
            <person name="Stavropoulos S."/>
            <person name="Stone C."/>
            <person name="Strader C."/>
            <person name="Tesfaye S."/>
            <person name="Thomson T."/>
            <person name="Thoulutsang Y."/>
            <person name="Thoulutsang D."/>
            <person name="Topham K."/>
            <person name="Topping I."/>
            <person name="Tsamla T."/>
            <person name="Vassiliev H."/>
            <person name="Vo A."/>
            <person name="Wangchuk T."/>
            <person name="Wangdi T."/>
            <person name="Weiand M."/>
            <person name="Wilkinson J."/>
            <person name="Wilson A."/>
            <person name="Yadav S."/>
            <person name="Young G."/>
            <person name="Yu Q."/>
            <person name="Zembek L."/>
            <person name="Zhong D."/>
            <person name="Zimmer A."/>
            <person name="Zwirko Z."/>
            <person name="Jaffe D.B."/>
            <person name="Alvarez P."/>
            <person name="Brockman W."/>
            <person name="Butler J."/>
            <person name="Chin C."/>
            <person name="Gnerre S."/>
            <person name="Grabherr M."/>
            <person name="Kleber M."/>
            <person name="Mauceli E."/>
            <person name="MacCallum I."/>
        </authorList>
    </citation>
    <scope>NUCLEOTIDE SEQUENCE [LARGE SCALE GENOMIC DNA]</scope>
    <source>
        <strain evidence="5">Tucson 15287-2541.00</strain>
    </source>
</reference>
<keyword evidence="5" id="KW-1185">Reference proteome</keyword>
<evidence type="ECO:0000313" key="4">
    <source>
        <dbReference type="EMBL" id="EDW02668.1"/>
    </source>
</evidence>
<accession>B4J462</accession>
<gene>
    <name evidence="4" type="primary">Dgri\GH22111</name>
    <name evidence="4" type="ORF">Dgri_GH22111</name>
</gene>
<dbReference type="PANTHER" id="PTHR11835:SF60">
    <property type="entry name" value="ISOCITRATE DEHYDROGENASE [NAD] SUBUNIT, MITOCHONDRIAL"/>
    <property type="match status" value="1"/>
</dbReference>
<dbReference type="InterPro" id="IPR024084">
    <property type="entry name" value="IsoPropMal-DH-like_dom"/>
</dbReference>
<dbReference type="AlphaFoldDB" id="B4J462"/>
<dbReference type="EMBL" id="CH916367">
    <property type="protein sequence ID" value="EDW02668.1"/>
    <property type="molecule type" value="Genomic_DNA"/>
</dbReference>
<dbReference type="HOGENOM" id="CLU_716247_0_0_1"/>
<dbReference type="SUPFAM" id="SSF53659">
    <property type="entry name" value="Isocitrate/Isopropylmalate dehydrogenase-like"/>
    <property type="match status" value="1"/>
</dbReference>
<dbReference type="GO" id="GO:0006102">
    <property type="term" value="P:isocitrate metabolic process"/>
    <property type="evidence" value="ECO:0007669"/>
    <property type="project" value="TreeGrafter"/>
</dbReference>
<dbReference type="GO" id="GO:0005739">
    <property type="term" value="C:mitochondrion"/>
    <property type="evidence" value="ECO:0007669"/>
    <property type="project" value="TreeGrafter"/>
</dbReference>
<dbReference type="InParanoid" id="B4J462"/>
<dbReference type="OMA" id="EIGDHHA"/>
<dbReference type="OrthoDB" id="7929748at2759"/>
<dbReference type="SMART" id="SM01329">
    <property type="entry name" value="Iso_dh"/>
    <property type="match status" value="1"/>
</dbReference>
<name>B4J462_DROGR</name>
<evidence type="ECO:0000259" key="3">
    <source>
        <dbReference type="SMART" id="SM01329"/>
    </source>
</evidence>
<evidence type="ECO:0000313" key="5">
    <source>
        <dbReference type="Proteomes" id="UP000001070"/>
    </source>
</evidence>
<dbReference type="Gene3D" id="3.40.718.10">
    <property type="entry name" value="Isopropylmalate Dehydrogenase"/>
    <property type="match status" value="1"/>
</dbReference>
<protein>
    <submittedName>
        <fullName evidence="4">GH22111</fullName>
    </submittedName>
</protein>
<dbReference type="PhylomeDB" id="B4J462"/>
<dbReference type="Pfam" id="PF00180">
    <property type="entry name" value="Iso_dh"/>
    <property type="match status" value="1"/>
</dbReference>
<feature type="domain" description="Isopropylmalate dehydrogenase-like" evidence="3">
    <location>
        <begin position="60"/>
        <end position="368"/>
    </location>
</feature>
<organism evidence="5">
    <name type="scientific">Drosophila grimshawi</name>
    <name type="common">Hawaiian fruit fly</name>
    <name type="synonym">Idiomyia grimshawi</name>
    <dbReference type="NCBI Taxonomy" id="7222"/>
    <lineage>
        <taxon>Eukaryota</taxon>
        <taxon>Metazoa</taxon>
        <taxon>Ecdysozoa</taxon>
        <taxon>Arthropoda</taxon>
        <taxon>Hexapoda</taxon>
        <taxon>Insecta</taxon>
        <taxon>Pterygota</taxon>
        <taxon>Neoptera</taxon>
        <taxon>Endopterygota</taxon>
        <taxon>Diptera</taxon>
        <taxon>Brachycera</taxon>
        <taxon>Muscomorpha</taxon>
        <taxon>Ephydroidea</taxon>
        <taxon>Drosophilidae</taxon>
        <taxon>Drosophila</taxon>
        <taxon>Hawaiian Drosophila</taxon>
    </lineage>
</organism>
<proteinExistence type="inferred from homology"/>
<dbReference type="STRING" id="7222.B4J462"/>
<comment type="similarity">
    <text evidence="1">Belongs to the isocitrate and isopropylmalate dehydrogenases family.</text>
</comment>
<dbReference type="KEGG" id="dgr:6559476"/>